<dbReference type="Gene3D" id="3.40.50.12780">
    <property type="entry name" value="N-terminal domain of ligase-like"/>
    <property type="match status" value="1"/>
</dbReference>
<keyword evidence="2 8" id="KW-0436">Ligase</keyword>
<dbReference type="PaxDb" id="6945-B7QH96"/>
<dbReference type="PANTHER" id="PTHR43201:SF5">
    <property type="entry name" value="MEDIUM-CHAIN ACYL-COA LIGASE ACSF2, MITOCHONDRIAL"/>
    <property type="match status" value="1"/>
</dbReference>
<dbReference type="Pfam" id="PF00501">
    <property type="entry name" value="AMP-binding"/>
    <property type="match status" value="1"/>
</dbReference>
<evidence type="ECO:0000256" key="2">
    <source>
        <dbReference type="ARBA" id="ARBA00022598"/>
    </source>
</evidence>
<dbReference type="AlphaFoldDB" id="B7QH96"/>
<dbReference type="GO" id="GO:0031956">
    <property type="term" value="F:medium-chain fatty acid-CoA ligase activity"/>
    <property type="evidence" value="ECO:0007669"/>
    <property type="project" value="UniProtKB-EC"/>
</dbReference>
<evidence type="ECO:0000256" key="5">
    <source>
        <dbReference type="ARBA" id="ARBA00047319"/>
    </source>
</evidence>
<dbReference type="InterPro" id="IPR000873">
    <property type="entry name" value="AMP-dep_synth/lig_dom"/>
</dbReference>
<evidence type="ECO:0000256" key="3">
    <source>
        <dbReference type="ARBA" id="ARBA00037247"/>
    </source>
</evidence>
<dbReference type="InterPro" id="IPR042099">
    <property type="entry name" value="ANL_N_sf"/>
</dbReference>
<dbReference type="InParanoid" id="B7QH96"/>
<dbReference type="InterPro" id="IPR045851">
    <property type="entry name" value="AMP-bd_C_sf"/>
</dbReference>
<feature type="domain" description="AMP-dependent synthetase/ligase" evidence="7">
    <location>
        <begin position="1"/>
        <end position="66"/>
    </location>
</feature>
<evidence type="ECO:0000256" key="1">
    <source>
        <dbReference type="ARBA" id="ARBA00006432"/>
    </source>
</evidence>
<sequence length="136" mass="15375">MYGATETSPIFSSTNPDEPTDRWIRTIGTPLDHVEVKVVDAEGRIVPLNTRGELCTRGPHVFKGYLNDEDKTNEAIRDNWYHTGDEGTMDEDGRLTFVGRIKEMINFMGLKVPPLEIENILNSHPAVEEAQVCFQK</sequence>
<proteinExistence type="inferred from homology"/>
<dbReference type="OrthoDB" id="2286242at2759"/>
<dbReference type="STRING" id="6945.B7QH96"/>
<dbReference type="PANTHER" id="PTHR43201">
    <property type="entry name" value="ACYL-COA SYNTHETASE"/>
    <property type="match status" value="1"/>
</dbReference>
<evidence type="ECO:0000313" key="9">
    <source>
        <dbReference type="EnsemblMetazoa" id="ISCW014317-PA"/>
    </source>
</evidence>
<reference evidence="9" key="2">
    <citation type="submission" date="2020-05" db="UniProtKB">
        <authorList>
            <consortium name="EnsemblMetazoa"/>
        </authorList>
    </citation>
    <scope>IDENTIFICATION</scope>
    <source>
        <strain evidence="9">wikel</strain>
    </source>
</reference>
<comment type="catalytic activity">
    <reaction evidence="5">
        <text>octanoate + ATP + CoA = octanoyl-CoA + AMP + diphosphate</text>
        <dbReference type="Rhea" id="RHEA:33631"/>
        <dbReference type="ChEBI" id="CHEBI:25646"/>
        <dbReference type="ChEBI" id="CHEBI:30616"/>
        <dbReference type="ChEBI" id="CHEBI:33019"/>
        <dbReference type="ChEBI" id="CHEBI:57287"/>
        <dbReference type="ChEBI" id="CHEBI:57386"/>
        <dbReference type="ChEBI" id="CHEBI:456215"/>
    </reaction>
</comment>
<dbReference type="VEuPathDB" id="VectorBase:ISCW014317"/>
<evidence type="ECO:0000256" key="6">
    <source>
        <dbReference type="ARBA" id="ARBA00048277"/>
    </source>
</evidence>
<name>B7QH96_IXOSC</name>
<protein>
    <recommendedName>
        <fullName evidence="4">Medium-chain acyl-CoA ligase ACSF2, mitochondrial</fullName>
    </recommendedName>
</protein>
<dbReference type="HOGENOM" id="CLU_1877718_0_0_1"/>
<dbReference type="VEuPathDB" id="VectorBase:ISCI014317"/>
<dbReference type="Gene3D" id="3.30.300.30">
    <property type="match status" value="1"/>
</dbReference>
<dbReference type="EMBL" id="ABJB010365481">
    <property type="status" value="NOT_ANNOTATED_CDS"/>
    <property type="molecule type" value="Genomic_DNA"/>
</dbReference>
<evidence type="ECO:0000256" key="4">
    <source>
        <dbReference type="ARBA" id="ARBA00039638"/>
    </source>
</evidence>
<dbReference type="SUPFAM" id="SSF56801">
    <property type="entry name" value="Acetyl-CoA synthetase-like"/>
    <property type="match status" value="1"/>
</dbReference>
<comment type="catalytic activity">
    <reaction evidence="6">
        <text>a medium-chain fatty acid + ATP + CoA = a medium-chain fatty acyl-CoA + AMP + diphosphate</text>
        <dbReference type="Rhea" id="RHEA:48340"/>
        <dbReference type="ChEBI" id="CHEBI:30616"/>
        <dbReference type="ChEBI" id="CHEBI:33019"/>
        <dbReference type="ChEBI" id="CHEBI:57287"/>
        <dbReference type="ChEBI" id="CHEBI:59558"/>
        <dbReference type="ChEBI" id="CHEBI:90546"/>
        <dbReference type="ChEBI" id="CHEBI:456215"/>
        <dbReference type="EC" id="6.2.1.2"/>
    </reaction>
</comment>
<comment type="function">
    <text evidence="3">Acyl-CoA synthases catalyze the initial reaction in fatty acid metabolism, by forming a thioester with CoA. Has some preference toward medium-chain substrates. Plays a role in adipocyte differentiation.</text>
</comment>
<reference evidence="8 10" key="1">
    <citation type="submission" date="2008-03" db="EMBL/GenBank/DDBJ databases">
        <title>Annotation of Ixodes scapularis.</title>
        <authorList>
            <consortium name="Ixodes scapularis Genome Project Consortium"/>
            <person name="Caler E."/>
            <person name="Hannick L.I."/>
            <person name="Bidwell S."/>
            <person name="Joardar V."/>
            <person name="Thiagarajan M."/>
            <person name="Amedeo P."/>
            <person name="Galinsky K.J."/>
            <person name="Schobel S."/>
            <person name="Inman J."/>
            <person name="Hostetler J."/>
            <person name="Miller J."/>
            <person name="Hammond M."/>
            <person name="Megy K."/>
            <person name="Lawson D."/>
            <person name="Kodira C."/>
            <person name="Sutton G."/>
            <person name="Meyer J."/>
            <person name="Hill C.A."/>
            <person name="Birren B."/>
            <person name="Nene V."/>
            <person name="Collins F."/>
            <person name="Alarcon-Chaidez F."/>
            <person name="Wikel S."/>
            <person name="Strausberg R."/>
        </authorList>
    </citation>
    <scope>NUCLEOTIDE SEQUENCE [LARGE SCALE GENOMIC DNA]</scope>
    <source>
        <strain evidence="10">Wikel</strain>
        <strain evidence="8">Wikel colony</strain>
    </source>
</reference>
<evidence type="ECO:0000259" key="7">
    <source>
        <dbReference type="Pfam" id="PF00501"/>
    </source>
</evidence>
<dbReference type="EMBL" id="ABJB010000491">
    <property type="status" value="NOT_ANNOTATED_CDS"/>
    <property type="molecule type" value="Genomic_DNA"/>
</dbReference>
<dbReference type="VEuPathDB" id="VectorBase:ISCP_026442"/>
<dbReference type="EnsemblMetazoa" id="ISCW014317-RA">
    <property type="protein sequence ID" value="ISCW014317-PA"/>
    <property type="gene ID" value="ISCW014317"/>
</dbReference>
<evidence type="ECO:0000313" key="8">
    <source>
        <dbReference type="EMBL" id="EEC18218.1"/>
    </source>
</evidence>
<dbReference type="EMBL" id="DS938182">
    <property type="protein sequence ID" value="EEC18218.1"/>
    <property type="molecule type" value="Genomic_DNA"/>
</dbReference>
<dbReference type="EMBL" id="ABJB010614768">
    <property type="status" value="NOT_ANNOTATED_CDS"/>
    <property type="molecule type" value="Genomic_DNA"/>
</dbReference>
<comment type="similarity">
    <text evidence="1">Belongs to the ATP-dependent AMP-binding enzyme family.</text>
</comment>
<dbReference type="Proteomes" id="UP000001555">
    <property type="component" value="Unassembled WGS sequence"/>
</dbReference>
<evidence type="ECO:0000313" key="10">
    <source>
        <dbReference type="Proteomes" id="UP000001555"/>
    </source>
</evidence>
<gene>
    <name evidence="8" type="ORF">IscW_ISCW014317</name>
</gene>
<accession>B7QH96</accession>
<keyword evidence="10" id="KW-1185">Reference proteome</keyword>
<organism>
    <name type="scientific">Ixodes scapularis</name>
    <name type="common">Black-legged tick</name>
    <name type="synonym">Deer tick</name>
    <dbReference type="NCBI Taxonomy" id="6945"/>
    <lineage>
        <taxon>Eukaryota</taxon>
        <taxon>Metazoa</taxon>
        <taxon>Ecdysozoa</taxon>
        <taxon>Arthropoda</taxon>
        <taxon>Chelicerata</taxon>
        <taxon>Arachnida</taxon>
        <taxon>Acari</taxon>
        <taxon>Parasitiformes</taxon>
        <taxon>Ixodida</taxon>
        <taxon>Ixodoidea</taxon>
        <taxon>Ixodidae</taxon>
        <taxon>Ixodinae</taxon>
        <taxon>Ixodes</taxon>
    </lineage>
</organism>